<evidence type="ECO:0000313" key="2">
    <source>
        <dbReference type="Proteomes" id="UP000000530"/>
    </source>
</evidence>
<accession>A0A0H2WY99</accession>
<sequence length="34" mass="3482">MYNAIYIGSSWRGPNTEAGGKSANNIVQVGGAPT</sequence>
<dbReference type="KEGG" id="sac:SACOL0794"/>
<gene>
    <name evidence="1" type="ordered locus">SACOL0794</name>
</gene>
<evidence type="ECO:0000313" key="1">
    <source>
        <dbReference type="EMBL" id="AAW37850.1"/>
    </source>
</evidence>
<name>A0A0H2WY99_STAAC</name>
<dbReference type="HOGENOM" id="CLU_141668_11_0_9"/>
<proteinExistence type="predicted"/>
<dbReference type="EMBL" id="CP000046">
    <property type="protein sequence ID" value="AAW37850.1"/>
    <property type="molecule type" value="Genomic_DNA"/>
</dbReference>
<protein>
    <recommendedName>
        <fullName evidence="3">Nitrogen regulation protein NIFR3</fullName>
    </recommendedName>
</protein>
<reference evidence="1 2" key="1">
    <citation type="journal article" date="2005" name="J. Bacteriol.">
        <title>Insights on evolution of virulence and resistance from the complete genome analysis of an early methicillin-resistant Staphylococcus aureus strain and a biofilm-producing methicillin-resistant Staphylococcus epidermidis strain.</title>
        <authorList>
            <person name="Gill S.R."/>
            <person name="Fouts D.E."/>
            <person name="Archer G.L."/>
            <person name="Mongodin E.F."/>
            <person name="Deboy R.T."/>
            <person name="Ravel J."/>
            <person name="Paulsen I.T."/>
            <person name="Kolonay J.F."/>
            <person name="Brinkac L."/>
            <person name="Beanan M."/>
            <person name="Dodson R.J."/>
            <person name="Daugherty S.C."/>
            <person name="Madupu R."/>
            <person name="Angiuoli S.V."/>
            <person name="Durkin A.S."/>
            <person name="Haft D.H."/>
            <person name="Vamathevan J."/>
            <person name="Khouri H."/>
            <person name="Utterback T."/>
            <person name="Lee C."/>
            <person name="Dimitrov G."/>
            <person name="Jiang L."/>
            <person name="Qin H."/>
            <person name="Weidman J."/>
            <person name="Tran K."/>
            <person name="Kang K."/>
            <person name="Hance I.R."/>
            <person name="Nelson K.E."/>
            <person name="Fraser C.M."/>
        </authorList>
    </citation>
    <scope>NUCLEOTIDE SEQUENCE [LARGE SCALE GENOMIC DNA]</scope>
    <source>
        <strain evidence="1 2">COL</strain>
    </source>
</reference>
<dbReference type="AlphaFoldDB" id="A0A0H2WY99"/>
<dbReference type="Proteomes" id="UP000000530">
    <property type="component" value="Chromosome"/>
</dbReference>
<organism evidence="1 2">
    <name type="scientific">Staphylococcus aureus (strain COL)</name>
    <dbReference type="NCBI Taxonomy" id="93062"/>
    <lineage>
        <taxon>Bacteria</taxon>
        <taxon>Bacillati</taxon>
        <taxon>Bacillota</taxon>
        <taxon>Bacilli</taxon>
        <taxon>Bacillales</taxon>
        <taxon>Staphylococcaceae</taxon>
        <taxon>Staphylococcus</taxon>
    </lineage>
</organism>
<evidence type="ECO:0008006" key="3">
    <source>
        <dbReference type="Google" id="ProtNLM"/>
    </source>
</evidence>